<sequence>MHFAVELISLFFEHVIAGANPTDISSTLRACCLVCRQWRDIAQPLLLSQFTRFKDCYSNQKLIKTLETSSHLTKHVRAIWLDDAWLQSQSDEDDDFFILRNTLSLVTHLGVLFPFPDGGDNELWYSIQDVFISAFSSKHLTCLFIKNGEIPIDLLYLCPALCELDLLDVRFMDKDSDDSDGEEISLFDSKCTPCSPRPQLLRLTIESETLRASLPILRWFMDPRCAFDLSSLRTFRALDDSNDEKVHESTLDFMQFVGSSLEHFTIHPLAQYLMGGDQGAYDRARYLKNLKSLQIGTEQHDEYGYFNGLPYILNFLEHLPNPNMFETLLISCYFDHSNHRYEDYINQGWGKLNSLLTGSSTRFSNLKEVIVRLDMLPNFPMPFDGVKNTLPSVLPELQERGCLNIVEAKSALQYPAARQPWIPHGPDSD</sequence>
<organism evidence="1 2">
    <name type="scientific">Pluteus cervinus</name>
    <dbReference type="NCBI Taxonomy" id="181527"/>
    <lineage>
        <taxon>Eukaryota</taxon>
        <taxon>Fungi</taxon>
        <taxon>Dikarya</taxon>
        <taxon>Basidiomycota</taxon>
        <taxon>Agaricomycotina</taxon>
        <taxon>Agaricomycetes</taxon>
        <taxon>Agaricomycetidae</taxon>
        <taxon>Agaricales</taxon>
        <taxon>Pluteineae</taxon>
        <taxon>Pluteaceae</taxon>
        <taxon>Pluteus</taxon>
    </lineage>
</organism>
<evidence type="ECO:0000313" key="2">
    <source>
        <dbReference type="Proteomes" id="UP000308600"/>
    </source>
</evidence>
<dbReference type="Proteomes" id="UP000308600">
    <property type="component" value="Unassembled WGS sequence"/>
</dbReference>
<dbReference type="EMBL" id="ML208542">
    <property type="protein sequence ID" value="TFK63064.1"/>
    <property type="molecule type" value="Genomic_DNA"/>
</dbReference>
<name>A0ACD3ACM4_9AGAR</name>
<evidence type="ECO:0000313" key="1">
    <source>
        <dbReference type="EMBL" id="TFK63064.1"/>
    </source>
</evidence>
<proteinExistence type="predicted"/>
<accession>A0ACD3ACM4</accession>
<reference evidence="1 2" key="1">
    <citation type="journal article" date="2019" name="Nat. Ecol. Evol.">
        <title>Megaphylogeny resolves global patterns of mushroom evolution.</title>
        <authorList>
            <person name="Varga T."/>
            <person name="Krizsan K."/>
            <person name="Foldi C."/>
            <person name="Dima B."/>
            <person name="Sanchez-Garcia M."/>
            <person name="Sanchez-Ramirez S."/>
            <person name="Szollosi G.J."/>
            <person name="Szarkandi J.G."/>
            <person name="Papp V."/>
            <person name="Albert L."/>
            <person name="Andreopoulos W."/>
            <person name="Angelini C."/>
            <person name="Antonin V."/>
            <person name="Barry K.W."/>
            <person name="Bougher N.L."/>
            <person name="Buchanan P."/>
            <person name="Buyck B."/>
            <person name="Bense V."/>
            <person name="Catcheside P."/>
            <person name="Chovatia M."/>
            <person name="Cooper J."/>
            <person name="Damon W."/>
            <person name="Desjardin D."/>
            <person name="Finy P."/>
            <person name="Geml J."/>
            <person name="Haridas S."/>
            <person name="Hughes K."/>
            <person name="Justo A."/>
            <person name="Karasinski D."/>
            <person name="Kautmanova I."/>
            <person name="Kiss B."/>
            <person name="Kocsube S."/>
            <person name="Kotiranta H."/>
            <person name="LaButti K.M."/>
            <person name="Lechner B.E."/>
            <person name="Liimatainen K."/>
            <person name="Lipzen A."/>
            <person name="Lukacs Z."/>
            <person name="Mihaltcheva S."/>
            <person name="Morgado L.N."/>
            <person name="Niskanen T."/>
            <person name="Noordeloos M.E."/>
            <person name="Ohm R.A."/>
            <person name="Ortiz-Santana B."/>
            <person name="Ovrebo C."/>
            <person name="Racz N."/>
            <person name="Riley R."/>
            <person name="Savchenko A."/>
            <person name="Shiryaev A."/>
            <person name="Soop K."/>
            <person name="Spirin V."/>
            <person name="Szebenyi C."/>
            <person name="Tomsovsky M."/>
            <person name="Tulloss R.E."/>
            <person name="Uehling J."/>
            <person name="Grigoriev I.V."/>
            <person name="Vagvolgyi C."/>
            <person name="Papp T."/>
            <person name="Martin F.M."/>
            <person name="Miettinen O."/>
            <person name="Hibbett D.S."/>
            <person name="Nagy L.G."/>
        </authorList>
    </citation>
    <scope>NUCLEOTIDE SEQUENCE [LARGE SCALE GENOMIC DNA]</scope>
    <source>
        <strain evidence="1 2">NL-1719</strain>
    </source>
</reference>
<keyword evidence="2" id="KW-1185">Reference proteome</keyword>
<gene>
    <name evidence="1" type="ORF">BDN72DRAFT_964167</name>
</gene>
<protein>
    <submittedName>
        <fullName evidence="1">Uncharacterized protein</fullName>
    </submittedName>
</protein>